<dbReference type="CDD" id="cd09911">
    <property type="entry name" value="Lin0431_like"/>
    <property type="match status" value="1"/>
</dbReference>
<evidence type="ECO:0000256" key="1">
    <source>
        <dbReference type="SAM" id="Phobius"/>
    </source>
</evidence>
<dbReference type="Pfam" id="PF07009">
    <property type="entry name" value="NusG_II"/>
    <property type="match status" value="1"/>
</dbReference>
<sequence length="130" mass="14071">MNQQDSRNHRAPAKSLWNKKDLLFIAAILLAAGLAFLFFRPQPSESLSRAEISVDGETVMELDLSEDQVLTVDGAGGGYNRIQVRDGAVSVLEASCPDKVCVHTGTVRYPGETIVCLPNRMIVTVIQGGN</sequence>
<dbReference type="AlphaFoldDB" id="A0A9D2AX47"/>
<keyword evidence="1" id="KW-1133">Transmembrane helix</keyword>
<gene>
    <name evidence="2" type="ORF">IAA28_06115</name>
</gene>
<comment type="caution">
    <text evidence="2">The sequence shown here is derived from an EMBL/GenBank/DDBJ whole genome shotgun (WGS) entry which is preliminary data.</text>
</comment>
<evidence type="ECO:0000313" key="2">
    <source>
        <dbReference type="EMBL" id="HIX52361.1"/>
    </source>
</evidence>
<keyword evidence="1" id="KW-0812">Transmembrane</keyword>
<evidence type="ECO:0000313" key="3">
    <source>
        <dbReference type="Proteomes" id="UP000886780"/>
    </source>
</evidence>
<organism evidence="2 3">
    <name type="scientific">Candidatus Lachnoclostridium stercoripullorum</name>
    <dbReference type="NCBI Taxonomy" id="2838635"/>
    <lineage>
        <taxon>Bacteria</taxon>
        <taxon>Bacillati</taxon>
        <taxon>Bacillota</taxon>
        <taxon>Clostridia</taxon>
        <taxon>Lachnospirales</taxon>
        <taxon>Lachnospiraceae</taxon>
    </lineage>
</organism>
<dbReference type="Proteomes" id="UP000886780">
    <property type="component" value="Unassembled WGS sequence"/>
</dbReference>
<dbReference type="Gene3D" id="2.60.320.10">
    <property type="entry name" value="N-utilization substance G protein NusG, insert domain"/>
    <property type="match status" value="1"/>
</dbReference>
<protein>
    <submittedName>
        <fullName evidence="2">NusG domain II-containing protein</fullName>
    </submittedName>
</protein>
<dbReference type="EMBL" id="DXEU01000108">
    <property type="protein sequence ID" value="HIX52361.1"/>
    <property type="molecule type" value="Genomic_DNA"/>
</dbReference>
<reference evidence="2" key="1">
    <citation type="journal article" date="2021" name="PeerJ">
        <title>Extensive microbial diversity within the chicken gut microbiome revealed by metagenomics and culture.</title>
        <authorList>
            <person name="Gilroy R."/>
            <person name="Ravi A."/>
            <person name="Getino M."/>
            <person name="Pursley I."/>
            <person name="Horton D.L."/>
            <person name="Alikhan N.F."/>
            <person name="Baker D."/>
            <person name="Gharbi K."/>
            <person name="Hall N."/>
            <person name="Watson M."/>
            <person name="Adriaenssens E.M."/>
            <person name="Foster-Nyarko E."/>
            <person name="Jarju S."/>
            <person name="Secka A."/>
            <person name="Antonio M."/>
            <person name="Oren A."/>
            <person name="Chaudhuri R.R."/>
            <person name="La Ragione R."/>
            <person name="Hildebrand F."/>
            <person name="Pallen M.J."/>
        </authorList>
    </citation>
    <scope>NUCLEOTIDE SEQUENCE</scope>
    <source>
        <strain evidence="2">ChiGjej4B4-12881</strain>
    </source>
</reference>
<keyword evidence="1" id="KW-0472">Membrane</keyword>
<feature type="transmembrane region" description="Helical" evidence="1">
    <location>
        <begin position="21"/>
        <end position="39"/>
    </location>
</feature>
<accession>A0A9D2AX47</accession>
<dbReference type="InterPro" id="IPR038690">
    <property type="entry name" value="NusG_2_sf"/>
</dbReference>
<reference evidence="2" key="2">
    <citation type="submission" date="2021-04" db="EMBL/GenBank/DDBJ databases">
        <authorList>
            <person name="Gilroy R."/>
        </authorList>
    </citation>
    <scope>NUCLEOTIDE SEQUENCE</scope>
    <source>
        <strain evidence="2">ChiGjej4B4-12881</strain>
    </source>
</reference>
<proteinExistence type="predicted"/>
<name>A0A9D2AX47_9FIRM</name>